<dbReference type="EMBL" id="JAJJMO010000001">
    <property type="protein sequence ID" value="MCC9073614.1"/>
    <property type="molecule type" value="Genomic_DNA"/>
</dbReference>
<evidence type="ECO:0000313" key="2">
    <source>
        <dbReference type="Proteomes" id="UP001430919"/>
    </source>
</evidence>
<reference evidence="1" key="1">
    <citation type="submission" date="2021-11" db="EMBL/GenBank/DDBJ databases">
        <title>Description of novel Flavobacterium species.</title>
        <authorList>
            <person name="Saticioglu I.B."/>
            <person name="Ay H."/>
            <person name="Altun S."/>
            <person name="Duman M."/>
        </authorList>
    </citation>
    <scope>NUCLEOTIDE SEQUENCE</scope>
    <source>
        <strain evidence="1">F-65</strain>
    </source>
</reference>
<dbReference type="Proteomes" id="UP001430919">
    <property type="component" value="Unassembled WGS sequence"/>
</dbReference>
<proteinExistence type="predicted"/>
<dbReference type="RefSeq" id="WP_229990526.1">
    <property type="nucleotide sequence ID" value="NZ_JAJJMO010000001.1"/>
</dbReference>
<name>A0ABS8MXW2_9FLAO</name>
<protein>
    <submittedName>
        <fullName evidence="1">Uncharacterized protein</fullName>
    </submittedName>
</protein>
<evidence type="ECO:0000313" key="1">
    <source>
        <dbReference type="EMBL" id="MCC9073614.1"/>
    </source>
</evidence>
<accession>A0ABS8MXW2</accession>
<gene>
    <name evidence="1" type="ORF">LNQ49_18710</name>
</gene>
<comment type="caution">
    <text evidence="1">The sequence shown here is derived from an EMBL/GenBank/DDBJ whole genome shotgun (WGS) entry which is preliminary data.</text>
</comment>
<organism evidence="1 2">
    <name type="scientific">Flavobacterium pisciphilum</name>
    <dbReference type="NCBI Taxonomy" id="2893755"/>
    <lineage>
        <taxon>Bacteria</taxon>
        <taxon>Pseudomonadati</taxon>
        <taxon>Bacteroidota</taxon>
        <taxon>Flavobacteriia</taxon>
        <taxon>Flavobacteriales</taxon>
        <taxon>Flavobacteriaceae</taxon>
        <taxon>Flavobacterium</taxon>
    </lineage>
</organism>
<sequence>MDNYLLDDYVMCSRLKTKRRKKRLVKEDFEKQLVQLSKRKHTIQLAIKDLPLIELKEPYQKGWVRFFVVRKDILSSDQAMFYVNILEKINTFQFSNLKVFTNYKKRFGKKTDNTRKQFVNNISISEWSSNKLELTEKEKMCFTLIEKWSSRYGRFVRYYKFNEPWRFVLKIEPNIITHKKAVNVVLESELKLIENYIENWDLRCKIYKGNRDRYYYISLNKAKYSNQKNSKNLNAMYEEYLEEKYT</sequence>
<keyword evidence="2" id="KW-1185">Reference proteome</keyword>